<dbReference type="GO" id="GO:0030427">
    <property type="term" value="C:site of polarized growth"/>
    <property type="evidence" value="ECO:0007669"/>
    <property type="project" value="TreeGrafter"/>
</dbReference>
<feature type="domain" description="Cell morphogenesis central region" evidence="5">
    <location>
        <begin position="1186"/>
        <end position="1793"/>
    </location>
</feature>
<feature type="chain" id="PRO_5023865345" description="Cell morphogenesis protein N-terminal domain-containing protein" evidence="2">
    <location>
        <begin position="31"/>
        <end position="2211"/>
    </location>
</feature>
<feature type="signal peptide" evidence="2">
    <location>
        <begin position="1"/>
        <end position="30"/>
    </location>
</feature>
<keyword evidence="7" id="KW-1185">Reference proteome</keyword>
<dbReference type="InterPro" id="IPR025481">
    <property type="entry name" value="Cell_Morphogen_C"/>
</dbReference>
<dbReference type="Pfam" id="PF14225">
    <property type="entry name" value="MOR2-PAG1_C"/>
    <property type="match status" value="1"/>
</dbReference>
<accession>A0A5J9UVK1</accession>
<evidence type="ECO:0000259" key="3">
    <source>
        <dbReference type="Pfam" id="PF14222"/>
    </source>
</evidence>
<dbReference type="OrthoDB" id="6287725at2759"/>
<name>A0A5J9UVK1_9POAL</name>
<feature type="non-terminal residue" evidence="6">
    <location>
        <position position="1"/>
    </location>
</feature>
<feature type="domain" description="Cell morphogenesis protein N-terminal" evidence="3">
    <location>
        <begin position="180"/>
        <end position="527"/>
    </location>
</feature>
<sequence>MATLASCSVARHSDVVVLLPLLLDVGVSDCCCCWLRRQRMEQEREEEEEEVGIRGDLSQGDVMATPRSSHHLSAAAAAAAAGVSYPPPLPPTPPSAAASPPAKQIVDSLLARFLPLARRRIETAQAQDGQYLRPSDPSYEQVLDSLAMVARHTPLPLLEALLRWRESESPKGAHDASTYQKKLAVECIFCSACIRFAEYCPQEGITEKLWIGLESFVFDWLINADRVVSQVDYPSLVDLRSLLLDLVAQLLGALSHIRFSSVTERFFMELNTRRVDTPVARSETLSIINGMRYLKLGVKTEGGLNASVSFIAKANPLNRPPNKRKSELQHALCNMLSSILAPLAEGGKNHWPPLGVEPALSLWYDAVARIRVQLMNWMDKQSKHVAVGFPLVTLLLCLGDANTFNSNFSQHMEILYKYLKDKNHRSMALDCLHRLVKFYLNVYAEYQPRNHVWDYLDSVTSQLLTVLKKGLLTQDAQHDKLVEFCGTLAQSNLDFAMNHMILELLKPDSLSEAKVVGLRALLEIVVSPSNQQIGLDVFQVFGIGHYIPKVKSAIESILRSCNKAYSLALLTSSKATIDNVTKDKSQGSLFRSVLKCIPYLIEEVGRSDKMTEIIPQHGISIDPGVREEAVQVLNRIVRYLPNRRFAVLKGMANFILKLPDEFPLLIQTSLGRLVELMRLWRLCLSEEVLGKDMQNVRRSSIGSDALQRSPFHRSRDVSEFRASEMDAVGLVFLSSADVQIRLTALELLRCIRALQNDLRDYSANEWGDNKLKLEPEPIFIIDIIEENGEDIVQSCYWDPGRPYDLRREMDPIPLDVTLQSILESVDKSRWARYLSEIVKYAAELCPSSVQDARQELSLEVVRRLEQITPVELGGKAQQSQDAETKLDQWLIYAMFACSCPPDNREGFALKAAREVFHMIFPSLRHGSEAYALAATSALGHSHLEVCEIMFGELASFLEDVSSETEAKPKWKNPRSRREDLRTHVANIHRMIAEKVWPGMLSRKPVLRLHFLKFIEETYRQINMSLADSFQDLQPLRYALASVLRYLAPEFVDAKSERFDNRILHGDRKASSDYRREIERYKASQHTRSRESLDKLAFDRDMAEQLEAINWASMNAIASLLYGPCFDDNARKMTGRVILWINSLFMEPSPRAPFGHSPVDPRTPSYSKHTDGGRFGGRDRQKTSHFRCYSSDAPIADGYFTVLAEVYMRQEIPKCEIQRLVSLILYKVVDQTKLIRDSALQMLETLSLREWAEDDTDGVGHYRASVVGNLPDSYQQFQYKLSSKLAKDHPELSEHLCEEIMQRQLDAVDIIAQHQVLTCMAPWIENLNFVRLKESGWSERLLKSLYYVTWKHGDQFPDEIEKLWSTVASNTRNIIPVLNFLITRGIEDCDANPSAEITGAFATYFSVAKRVSLYLARICPQQTIDHLVCELSQRMLEDSEEPIRPGKVDVSANIVLEFSQGPTASQVATVVDSQPHMSPLLVRGSLDGAVRNVSGNLSWRTSAVTGRSVSGPLSPLAPEVSIPNPTTGRSGQLLPALMNMSGPLMGVRSSAGNLRSRHVSRDSGDYYFDTPNSTDDMLHQGGSGVHGINANELQSALQGHQHLLSRADIALILLAEIAYENDEDFRENLPLLFHVTCVSMDSSEDIVLEHCQDLLVNLLYSLAGRHLELYEVESSERENKHHVVSLIKYIQSKRGSLMWENEDPTLVRTELPSASLLSALVQSMVSAIFFQGDLRETWGAEALKWAMECTSRHLACRSHQIYRALRPSVKSDSCVLLLRCIHRCLGNPVPAVLGFTMEILLTLQVMVENMEPEKVILYPQLFWGCVALMHTDFVHIYCQVLELFCRVIDRLTFRDRTTENVLLSSMPRDEFDVNGYASDLHRLESRTTSERLLSITETGKVPAFEGVQPLVLKGLMSTVSHGSAIEVLSRITIPTCDSIFGNPETRLLMHITGLLPWLGLQLTKEVPSLGSASPLQEQNQKAYYVASNISVWCRVKSLDDLAEVFRAYSYGEIISLEDLFARASPPICVEWFPKYSSLAFGHLLRLLERGPLDYQRVVLLMLKSLLQQTPVDPSQIPQVYNVVSQLVESTLCSEALNVLEALLRSCSGVTGGQSDEVGIGENGHGMGEKVIQSMLLPQSSFKARSGPLQYAAGSGFGSLMAQSGGSAADSGLVARDVALQNTRLLLGRVLDTCALGRKRDHKRLVPFVANIG</sequence>
<reference evidence="6 7" key="1">
    <citation type="journal article" date="2019" name="Sci. Rep.">
        <title>A high-quality genome of Eragrostis curvula grass provides insights into Poaceae evolution and supports new strategies to enhance forage quality.</title>
        <authorList>
            <person name="Carballo J."/>
            <person name="Santos B.A.C.M."/>
            <person name="Zappacosta D."/>
            <person name="Garbus I."/>
            <person name="Selva J.P."/>
            <person name="Gallo C.A."/>
            <person name="Diaz A."/>
            <person name="Albertini E."/>
            <person name="Caccamo M."/>
            <person name="Echenique V."/>
        </authorList>
    </citation>
    <scope>NUCLEOTIDE SEQUENCE [LARGE SCALE GENOMIC DNA]</scope>
    <source>
        <strain evidence="7">cv. Victoria</strain>
        <tissue evidence="6">Leaf</tissue>
    </source>
</reference>
<evidence type="ECO:0000256" key="2">
    <source>
        <dbReference type="SAM" id="SignalP"/>
    </source>
</evidence>
<organism evidence="6 7">
    <name type="scientific">Eragrostis curvula</name>
    <name type="common">weeping love grass</name>
    <dbReference type="NCBI Taxonomy" id="38414"/>
    <lineage>
        <taxon>Eukaryota</taxon>
        <taxon>Viridiplantae</taxon>
        <taxon>Streptophyta</taxon>
        <taxon>Embryophyta</taxon>
        <taxon>Tracheophyta</taxon>
        <taxon>Spermatophyta</taxon>
        <taxon>Magnoliopsida</taxon>
        <taxon>Liliopsida</taxon>
        <taxon>Poales</taxon>
        <taxon>Poaceae</taxon>
        <taxon>PACMAD clade</taxon>
        <taxon>Chloridoideae</taxon>
        <taxon>Eragrostideae</taxon>
        <taxon>Eragrostidinae</taxon>
        <taxon>Eragrostis</taxon>
    </lineage>
</organism>
<dbReference type="GO" id="GO:0005938">
    <property type="term" value="C:cell cortex"/>
    <property type="evidence" value="ECO:0007669"/>
    <property type="project" value="TreeGrafter"/>
</dbReference>
<keyword evidence="2" id="KW-0732">Signal</keyword>
<feature type="domain" description="Cell morphogenesis protein N-terminal" evidence="3">
    <location>
        <begin position="542"/>
        <end position="680"/>
    </location>
</feature>
<dbReference type="Proteomes" id="UP000324897">
    <property type="component" value="Chromosome 1"/>
</dbReference>
<evidence type="ECO:0008006" key="8">
    <source>
        <dbReference type="Google" id="ProtNLM"/>
    </source>
</evidence>
<evidence type="ECO:0000313" key="7">
    <source>
        <dbReference type="Proteomes" id="UP000324897"/>
    </source>
</evidence>
<feature type="compositionally biased region" description="Basic and acidic residues" evidence="1">
    <location>
        <begin position="1167"/>
        <end position="1178"/>
    </location>
</feature>
<dbReference type="Pfam" id="PF14228">
    <property type="entry name" value="MOR2-PAG1_mid"/>
    <property type="match status" value="1"/>
</dbReference>
<evidence type="ECO:0000313" key="6">
    <source>
        <dbReference type="EMBL" id="TVU27605.1"/>
    </source>
</evidence>
<dbReference type="EMBL" id="RWGY01000011">
    <property type="protein sequence ID" value="TVU27605.1"/>
    <property type="molecule type" value="Genomic_DNA"/>
</dbReference>
<feature type="region of interest" description="Disordered" evidence="1">
    <location>
        <begin position="1154"/>
        <end position="1178"/>
    </location>
</feature>
<dbReference type="InterPro" id="IPR029473">
    <property type="entry name" value="MOR2-PAG1_mid"/>
</dbReference>
<dbReference type="GO" id="GO:0000902">
    <property type="term" value="P:cell morphogenesis"/>
    <property type="evidence" value="ECO:0007669"/>
    <property type="project" value="InterPro"/>
</dbReference>
<evidence type="ECO:0000256" key="1">
    <source>
        <dbReference type="SAM" id="MobiDB-lite"/>
    </source>
</evidence>
<dbReference type="Gramene" id="TVU27605">
    <property type="protein sequence ID" value="TVU27605"/>
    <property type="gene ID" value="EJB05_19098"/>
</dbReference>
<dbReference type="Pfam" id="PF14222">
    <property type="entry name" value="MOR2-PAG1_N"/>
    <property type="match status" value="2"/>
</dbReference>
<dbReference type="InterPro" id="IPR025614">
    <property type="entry name" value="Cell_morpho_N"/>
</dbReference>
<evidence type="ECO:0000259" key="4">
    <source>
        <dbReference type="Pfam" id="PF14225"/>
    </source>
</evidence>
<proteinExistence type="predicted"/>
<dbReference type="InterPro" id="IPR016024">
    <property type="entry name" value="ARM-type_fold"/>
</dbReference>
<dbReference type="InterPro" id="IPR039867">
    <property type="entry name" value="Furry/Tao3/Mor2"/>
</dbReference>
<comment type="caution">
    <text evidence="6">The sequence shown here is derived from an EMBL/GenBank/DDBJ whole genome shotgun (WGS) entry which is preliminary data.</text>
</comment>
<protein>
    <recommendedName>
        <fullName evidence="8">Cell morphogenesis protein N-terminal domain-containing protein</fullName>
    </recommendedName>
</protein>
<dbReference type="PANTHER" id="PTHR12295">
    <property type="entry name" value="FURRY-RELATED"/>
    <property type="match status" value="1"/>
</dbReference>
<gene>
    <name evidence="6" type="ORF">EJB05_19098</name>
</gene>
<evidence type="ECO:0000259" key="5">
    <source>
        <dbReference type="Pfam" id="PF14228"/>
    </source>
</evidence>
<dbReference type="SUPFAM" id="SSF48371">
    <property type="entry name" value="ARM repeat"/>
    <property type="match status" value="2"/>
</dbReference>
<feature type="domain" description="Cell morphogenesis protein C-terminal" evidence="4">
    <location>
        <begin position="1818"/>
        <end position="2103"/>
    </location>
</feature>
<dbReference type="PANTHER" id="PTHR12295:SF30">
    <property type="entry name" value="PROTEIN FURRY"/>
    <property type="match status" value="1"/>
</dbReference>